<keyword evidence="2 5" id="KW-0812">Transmembrane</keyword>
<dbReference type="Gene3D" id="2.70.170.10">
    <property type="entry name" value="Neurotransmitter-gated ion-channel ligand-binding domain"/>
    <property type="match status" value="1"/>
</dbReference>
<dbReference type="GO" id="GO:0004888">
    <property type="term" value="F:transmembrane signaling receptor activity"/>
    <property type="evidence" value="ECO:0007669"/>
    <property type="project" value="InterPro"/>
</dbReference>
<dbReference type="InterPro" id="IPR038050">
    <property type="entry name" value="Neuro_actylchol_rec"/>
</dbReference>
<dbReference type="InterPro" id="IPR036734">
    <property type="entry name" value="Neur_chan_lig-bd_sf"/>
</dbReference>
<feature type="transmembrane region" description="Helical" evidence="5">
    <location>
        <begin position="312"/>
        <end position="333"/>
    </location>
</feature>
<keyword evidence="8" id="KW-1185">Reference proteome</keyword>
<dbReference type="GO" id="GO:0016020">
    <property type="term" value="C:membrane"/>
    <property type="evidence" value="ECO:0007669"/>
    <property type="project" value="UniProtKB-SubCell"/>
</dbReference>
<comment type="subcellular location">
    <subcellularLocation>
        <location evidence="1">Membrane</location>
        <topology evidence="1">Multi-pass membrane protein</topology>
    </subcellularLocation>
</comment>
<dbReference type="Proteomes" id="UP001163046">
    <property type="component" value="Unassembled WGS sequence"/>
</dbReference>
<evidence type="ECO:0000256" key="1">
    <source>
        <dbReference type="ARBA" id="ARBA00004141"/>
    </source>
</evidence>
<evidence type="ECO:0000256" key="5">
    <source>
        <dbReference type="SAM" id="Phobius"/>
    </source>
</evidence>
<keyword evidence="3 5" id="KW-1133">Transmembrane helix</keyword>
<dbReference type="FunFam" id="2.70.170.10:FF:000053">
    <property type="entry name" value="Predicted protein"/>
    <property type="match status" value="1"/>
</dbReference>
<dbReference type="SUPFAM" id="SSF90112">
    <property type="entry name" value="Neurotransmitter-gated ion-channel transmembrane pore"/>
    <property type="match status" value="1"/>
</dbReference>
<keyword evidence="4 5" id="KW-0472">Membrane</keyword>
<sequence length="432" mass="49699">MASSGSSLAPIEDRFSIILSRLERIEASLSGLEDVKKLLVAIEDNTHPEGDSKCDFRNNIEDKVTVEIRTSIISVGDIDTVGQQFKCDFYLSATWSEPQLQGRSPTEEIKWNNEWHPRIVFFNALEIEKMEKGHYLFYEEGNKIPFAVETYRIKGSFRENLELWNFPLDYQQLTITLMSDWTNKLVAFEKDMRKMDTIRPETFTADQEWFLCRHVVTEATSTVKTEGSSANDYPLYHIKCHVKRKNGYYLWNIAMIIFLIDVLSFCSFAVDLSSPSDRLSVTLTLLLTAVAFKFVVSQSLPTISYLTLLDKYVLSGLVFLGCMAIEIAVAAVIPDTEMQKSFDRISLYVAVGVFVIIHIVALVFVVRKSRNRNRNLRESDKLFRERQQLVNKFAKEREQQKLTPGTSKRRRNIATRQSFVCRGFTLPGREIT</sequence>
<dbReference type="Pfam" id="PF02931">
    <property type="entry name" value="Neur_chan_LBD"/>
    <property type="match status" value="1"/>
</dbReference>
<protein>
    <recommendedName>
        <fullName evidence="6">Neurotransmitter-gated ion-channel ligand-binding domain-containing protein</fullName>
    </recommendedName>
</protein>
<reference evidence="7" key="1">
    <citation type="submission" date="2023-01" db="EMBL/GenBank/DDBJ databases">
        <title>Genome assembly of the deep-sea coral Lophelia pertusa.</title>
        <authorList>
            <person name="Herrera S."/>
            <person name="Cordes E."/>
        </authorList>
    </citation>
    <scope>NUCLEOTIDE SEQUENCE</scope>
    <source>
        <strain evidence="7">USNM1676648</strain>
        <tissue evidence="7">Polyp</tissue>
    </source>
</reference>
<gene>
    <name evidence="7" type="ORF">OS493_001773</name>
</gene>
<feature type="transmembrane region" description="Helical" evidence="5">
    <location>
        <begin position="345"/>
        <end position="366"/>
    </location>
</feature>
<dbReference type="GO" id="GO:0005230">
    <property type="term" value="F:extracellular ligand-gated monoatomic ion channel activity"/>
    <property type="evidence" value="ECO:0007669"/>
    <property type="project" value="InterPro"/>
</dbReference>
<name>A0A9X0CT24_9CNID</name>
<feature type="transmembrane region" description="Helical" evidence="5">
    <location>
        <begin position="282"/>
        <end position="300"/>
    </location>
</feature>
<proteinExistence type="predicted"/>
<dbReference type="InterPro" id="IPR006202">
    <property type="entry name" value="Neur_chan_lig-bd"/>
</dbReference>
<dbReference type="Gene3D" id="1.20.58.390">
    <property type="entry name" value="Neurotransmitter-gated ion-channel transmembrane domain"/>
    <property type="match status" value="1"/>
</dbReference>
<feature type="domain" description="Neurotransmitter-gated ion-channel ligand-binding" evidence="6">
    <location>
        <begin position="59"/>
        <end position="245"/>
    </location>
</feature>
<dbReference type="InterPro" id="IPR006201">
    <property type="entry name" value="Neur_channel"/>
</dbReference>
<evidence type="ECO:0000256" key="3">
    <source>
        <dbReference type="ARBA" id="ARBA00022989"/>
    </source>
</evidence>
<evidence type="ECO:0000313" key="7">
    <source>
        <dbReference type="EMBL" id="KAJ7375042.1"/>
    </source>
</evidence>
<accession>A0A9X0CT24</accession>
<dbReference type="InterPro" id="IPR036719">
    <property type="entry name" value="Neuro-gated_channel_TM_sf"/>
</dbReference>
<dbReference type="SUPFAM" id="SSF63712">
    <property type="entry name" value="Nicotinic receptor ligand binding domain-like"/>
    <property type="match status" value="1"/>
</dbReference>
<dbReference type="PANTHER" id="PTHR18945">
    <property type="entry name" value="NEUROTRANSMITTER GATED ION CHANNEL"/>
    <property type="match status" value="1"/>
</dbReference>
<dbReference type="OrthoDB" id="5975154at2759"/>
<evidence type="ECO:0000259" key="6">
    <source>
        <dbReference type="Pfam" id="PF02931"/>
    </source>
</evidence>
<evidence type="ECO:0000313" key="8">
    <source>
        <dbReference type="Proteomes" id="UP001163046"/>
    </source>
</evidence>
<organism evidence="7 8">
    <name type="scientific">Desmophyllum pertusum</name>
    <dbReference type="NCBI Taxonomy" id="174260"/>
    <lineage>
        <taxon>Eukaryota</taxon>
        <taxon>Metazoa</taxon>
        <taxon>Cnidaria</taxon>
        <taxon>Anthozoa</taxon>
        <taxon>Hexacorallia</taxon>
        <taxon>Scleractinia</taxon>
        <taxon>Caryophylliina</taxon>
        <taxon>Caryophylliidae</taxon>
        <taxon>Desmophyllum</taxon>
    </lineage>
</organism>
<dbReference type="AlphaFoldDB" id="A0A9X0CT24"/>
<evidence type="ECO:0000256" key="2">
    <source>
        <dbReference type="ARBA" id="ARBA00022692"/>
    </source>
</evidence>
<dbReference type="EMBL" id="MU826826">
    <property type="protein sequence ID" value="KAJ7375042.1"/>
    <property type="molecule type" value="Genomic_DNA"/>
</dbReference>
<comment type="caution">
    <text evidence="7">The sequence shown here is derived from an EMBL/GenBank/DDBJ whole genome shotgun (WGS) entry which is preliminary data.</text>
</comment>
<feature type="transmembrane region" description="Helical" evidence="5">
    <location>
        <begin position="248"/>
        <end position="270"/>
    </location>
</feature>
<evidence type="ECO:0000256" key="4">
    <source>
        <dbReference type="ARBA" id="ARBA00023136"/>
    </source>
</evidence>